<comment type="caution">
    <text evidence="3">The sequence shown here is derived from an EMBL/GenBank/DDBJ whole genome shotgun (WGS) entry which is preliminary data.</text>
</comment>
<dbReference type="Pfam" id="PF18693">
    <property type="entry name" value="TRAM_2"/>
    <property type="match status" value="1"/>
</dbReference>
<sequence>VDPEVLIERGDKALHIGNFYHVEIVNSDDFDLFGRII</sequence>
<dbReference type="InterPro" id="IPR012340">
    <property type="entry name" value="NA-bd_OB-fold"/>
</dbReference>
<dbReference type="GO" id="GO:0016740">
    <property type="term" value="F:transferase activity"/>
    <property type="evidence" value="ECO:0007669"/>
    <property type="project" value="UniProtKB-KW"/>
</dbReference>
<proteinExistence type="predicted"/>
<evidence type="ECO:0000259" key="2">
    <source>
        <dbReference type="Pfam" id="PF18693"/>
    </source>
</evidence>
<dbReference type="Gene3D" id="2.40.50.140">
    <property type="entry name" value="Nucleic acid-binding proteins"/>
    <property type="match status" value="1"/>
</dbReference>
<gene>
    <name evidence="3" type="ORF">POZ10_03950</name>
</gene>
<keyword evidence="1" id="KW-0808">Transferase</keyword>
<evidence type="ECO:0000313" key="3">
    <source>
        <dbReference type="EMBL" id="MDC1899772.1"/>
    </source>
</evidence>
<dbReference type="AlphaFoldDB" id="A0AAW6GXY4"/>
<protein>
    <recommendedName>
        <fullName evidence="2">TRAM domain-containing protein</fullName>
    </recommendedName>
</protein>
<evidence type="ECO:0000313" key="4">
    <source>
        <dbReference type="Proteomes" id="UP001222603"/>
    </source>
</evidence>
<reference evidence="3" key="1">
    <citation type="submission" date="2022-10" db="EMBL/GenBank/DDBJ databases">
        <title>Human gut microbiome strain richness.</title>
        <authorList>
            <person name="Chen-Liaw A."/>
        </authorList>
    </citation>
    <scope>NUCLEOTIDE SEQUENCE</scope>
    <source>
        <strain evidence="3">1001713st1_F9_1001713B170221_170320</strain>
    </source>
</reference>
<dbReference type="RefSeq" id="WP_272201667.1">
    <property type="nucleotide sequence ID" value="NZ_JAQNSI010000115.1"/>
</dbReference>
<feature type="domain" description="TRAM" evidence="2">
    <location>
        <begin position="1"/>
        <end position="37"/>
    </location>
</feature>
<organism evidence="3 4">
    <name type="scientific">Bacteroides uniformis</name>
    <dbReference type="NCBI Taxonomy" id="820"/>
    <lineage>
        <taxon>Bacteria</taxon>
        <taxon>Pseudomonadati</taxon>
        <taxon>Bacteroidota</taxon>
        <taxon>Bacteroidia</taxon>
        <taxon>Bacteroidales</taxon>
        <taxon>Bacteroidaceae</taxon>
        <taxon>Bacteroides</taxon>
    </lineage>
</organism>
<name>A0AAW6GXY4_BACUN</name>
<dbReference type="InterPro" id="IPR002792">
    <property type="entry name" value="TRAM_dom"/>
</dbReference>
<evidence type="ECO:0000256" key="1">
    <source>
        <dbReference type="ARBA" id="ARBA00022679"/>
    </source>
</evidence>
<dbReference type="EMBL" id="JAQNSI010000115">
    <property type="protein sequence ID" value="MDC1899772.1"/>
    <property type="molecule type" value="Genomic_DNA"/>
</dbReference>
<dbReference type="Proteomes" id="UP001222603">
    <property type="component" value="Unassembled WGS sequence"/>
</dbReference>
<accession>A0AAW6GXY4</accession>
<feature type="non-terminal residue" evidence="3">
    <location>
        <position position="1"/>
    </location>
</feature>